<dbReference type="InterPro" id="IPR036462">
    <property type="entry name" value="Fumarylacetoacetase_N_sf"/>
</dbReference>
<protein>
    <recommendedName>
        <fullName evidence="4">fumarylacetoacetase</fullName>
        <ecNumber evidence="4">3.7.1.2</ecNumber>
    </recommendedName>
</protein>
<evidence type="ECO:0000256" key="6">
    <source>
        <dbReference type="ARBA" id="ARBA00022801"/>
    </source>
</evidence>
<accession>A0ABV6A005</accession>
<dbReference type="EC" id="3.7.1.2" evidence="4"/>
<comment type="cofactor">
    <cofactor evidence="1">
        <name>Ca(2+)</name>
        <dbReference type="ChEBI" id="CHEBI:29108"/>
    </cofactor>
</comment>
<keyword evidence="7" id="KW-0106">Calcium</keyword>
<keyword evidence="14" id="KW-1185">Reference proteome</keyword>
<dbReference type="SUPFAM" id="SSF56529">
    <property type="entry name" value="FAH"/>
    <property type="match status" value="1"/>
</dbReference>
<dbReference type="InterPro" id="IPR015377">
    <property type="entry name" value="Fumarylacetoacetase_N"/>
</dbReference>
<dbReference type="Pfam" id="PF09298">
    <property type="entry name" value="FAA_hydrolase_N"/>
    <property type="match status" value="1"/>
</dbReference>
<keyword evidence="5" id="KW-0479">Metal-binding</keyword>
<dbReference type="EMBL" id="JBHLZU010000018">
    <property type="protein sequence ID" value="MFB9906471.1"/>
    <property type="molecule type" value="Genomic_DNA"/>
</dbReference>
<dbReference type="Pfam" id="PF01557">
    <property type="entry name" value="FAA_hydrolase"/>
    <property type="match status" value="1"/>
</dbReference>
<feature type="domain" description="Fumarylacetoacetase N-terminal" evidence="12">
    <location>
        <begin position="18"/>
        <end position="110"/>
    </location>
</feature>
<feature type="domain" description="Fumarylacetoacetase-like C-terminal" evidence="11">
    <location>
        <begin position="117"/>
        <end position="379"/>
    </location>
</feature>
<evidence type="ECO:0000256" key="1">
    <source>
        <dbReference type="ARBA" id="ARBA00001913"/>
    </source>
</evidence>
<evidence type="ECO:0000256" key="5">
    <source>
        <dbReference type="ARBA" id="ARBA00022723"/>
    </source>
</evidence>
<dbReference type="NCBIfam" id="TIGR01266">
    <property type="entry name" value="fum_ac_acetase"/>
    <property type="match status" value="1"/>
</dbReference>
<dbReference type="SUPFAM" id="SSF63433">
    <property type="entry name" value="Fumarylacetoacetate hydrolase, FAH, N-terminal domain"/>
    <property type="match status" value="1"/>
</dbReference>
<comment type="caution">
    <text evidence="13">The sequence shown here is derived from an EMBL/GenBank/DDBJ whole genome shotgun (WGS) entry which is preliminary data.</text>
</comment>
<dbReference type="RefSeq" id="WP_377854841.1">
    <property type="nucleotide sequence ID" value="NZ_JBHLZU010000018.1"/>
</dbReference>
<evidence type="ECO:0000259" key="11">
    <source>
        <dbReference type="Pfam" id="PF01557"/>
    </source>
</evidence>
<sequence>MSWIEDPAFGADQPFGPQTLPYGVVESPELDGPAVAVRVGDHALPLRPIAGSFSDRLADLVGADSLDAVLAAGRPVWSELRARLTELVTAGSAPRGAKLLPLGEVTNRLPFTVADYVDFYSSRHHAENVGRMFRPDGDPLLPNWTHLPIGYHGRAGTVVVSGTDVVRPNGQRKGPKDPAPVFGPSIRLDIEAEVGFVCGGPVTSRVSVNKAPEHIFGVALVNDWSARDLQAWEYVPLGPFLAKSFLTSVAAWITPLDALSQARVAPPAMGNELQDYLVEDRPLGLDLRMEVRWNDTLVSRPPFASMAWTCAQQLAHMTVNGATLRPGDLFASGTVSGPEKNERGSFLELSWGGKEPVVLDDGAERTFLEDGDTVVITATAPGPDGSVVGFAEVSGTVLPAPVA</sequence>
<evidence type="ECO:0000256" key="10">
    <source>
        <dbReference type="ARBA" id="ARBA00023232"/>
    </source>
</evidence>
<reference evidence="13 14" key="1">
    <citation type="submission" date="2024-09" db="EMBL/GenBank/DDBJ databases">
        <authorList>
            <person name="Sun Q."/>
            <person name="Mori K."/>
        </authorList>
    </citation>
    <scope>NUCLEOTIDE SEQUENCE [LARGE SCALE GENOMIC DNA]</scope>
    <source>
        <strain evidence="13 14">TBRC 7907</strain>
    </source>
</reference>
<evidence type="ECO:0000256" key="9">
    <source>
        <dbReference type="ARBA" id="ARBA00022878"/>
    </source>
</evidence>
<dbReference type="InterPro" id="IPR005959">
    <property type="entry name" value="Fumarylacetoacetase"/>
</dbReference>
<keyword evidence="6 13" id="KW-0378">Hydrolase</keyword>
<comment type="cofactor">
    <cofactor evidence="2">
        <name>Mg(2+)</name>
        <dbReference type="ChEBI" id="CHEBI:18420"/>
    </cofactor>
</comment>
<dbReference type="PANTHER" id="PTHR43069">
    <property type="entry name" value="FUMARYLACETOACETASE"/>
    <property type="match status" value="1"/>
</dbReference>
<dbReference type="Gene3D" id="2.30.30.230">
    <property type="entry name" value="Fumarylacetoacetase, N-terminal domain"/>
    <property type="match status" value="1"/>
</dbReference>
<proteinExistence type="predicted"/>
<keyword evidence="8" id="KW-0460">Magnesium</keyword>
<evidence type="ECO:0000256" key="3">
    <source>
        <dbReference type="ARBA" id="ARBA00004782"/>
    </source>
</evidence>
<evidence type="ECO:0000256" key="7">
    <source>
        <dbReference type="ARBA" id="ARBA00022837"/>
    </source>
</evidence>
<gene>
    <name evidence="13" type="primary">fahA</name>
    <name evidence="13" type="ORF">ACFFQA_21265</name>
</gene>
<dbReference type="Gene3D" id="3.90.850.10">
    <property type="entry name" value="Fumarylacetoacetase-like, C-terminal domain"/>
    <property type="match status" value="1"/>
</dbReference>
<dbReference type="Proteomes" id="UP001589693">
    <property type="component" value="Unassembled WGS sequence"/>
</dbReference>
<dbReference type="GO" id="GO:0004334">
    <property type="term" value="F:fumarylacetoacetase activity"/>
    <property type="evidence" value="ECO:0007669"/>
    <property type="project" value="UniProtKB-EC"/>
</dbReference>
<evidence type="ECO:0000256" key="2">
    <source>
        <dbReference type="ARBA" id="ARBA00001946"/>
    </source>
</evidence>
<evidence type="ECO:0000313" key="14">
    <source>
        <dbReference type="Proteomes" id="UP001589693"/>
    </source>
</evidence>
<keyword evidence="10" id="KW-0585">Phenylalanine catabolism</keyword>
<organism evidence="13 14">
    <name type="scientific">Allokutzneria oryzae</name>
    <dbReference type="NCBI Taxonomy" id="1378989"/>
    <lineage>
        <taxon>Bacteria</taxon>
        <taxon>Bacillati</taxon>
        <taxon>Actinomycetota</taxon>
        <taxon>Actinomycetes</taxon>
        <taxon>Pseudonocardiales</taxon>
        <taxon>Pseudonocardiaceae</taxon>
        <taxon>Allokutzneria</taxon>
    </lineage>
</organism>
<name>A0ABV6A005_9PSEU</name>
<evidence type="ECO:0000256" key="4">
    <source>
        <dbReference type="ARBA" id="ARBA00012094"/>
    </source>
</evidence>
<dbReference type="InterPro" id="IPR036663">
    <property type="entry name" value="Fumarylacetoacetase_C_sf"/>
</dbReference>
<keyword evidence="9" id="KW-0828">Tyrosine catabolism</keyword>
<evidence type="ECO:0000259" key="12">
    <source>
        <dbReference type="Pfam" id="PF09298"/>
    </source>
</evidence>
<evidence type="ECO:0000313" key="13">
    <source>
        <dbReference type="EMBL" id="MFB9906471.1"/>
    </source>
</evidence>
<comment type="pathway">
    <text evidence="3">Amino-acid degradation; L-phenylalanine degradation; acetoacetate and fumarate from L-phenylalanine: step 6/6.</text>
</comment>
<evidence type="ECO:0000256" key="8">
    <source>
        <dbReference type="ARBA" id="ARBA00022842"/>
    </source>
</evidence>
<dbReference type="InterPro" id="IPR011234">
    <property type="entry name" value="Fumarylacetoacetase-like_C"/>
</dbReference>
<dbReference type="PANTHER" id="PTHR43069:SF2">
    <property type="entry name" value="FUMARYLACETOACETASE"/>
    <property type="match status" value="1"/>
</dbReference>